<feature type="compositionally biased region" description="Pro residues" evidence="1">
    <location>
        <begin position="121"/>
        <end position="137"/>
    </location>
</feature>
<keyword evidence="4" id="KW-1185">Reference proteome</keyword>
<dbReference type="EMBL" id="JAAVUP010000001">
    <property type="protein sequence ID" value="NKE15900.1"/>
    <property type="molecule type" value="Genomic_DNA"/>
</dbReference>
<feature type="chain" id="PRO_5046678679" evidence="2">
    <location>
        <begin position="21"/>
        <end position="929"/>
    </location>
</feature>
<feature type="region of interest" description="Disordered" evidence="1">
    <location>
        <begin position="119"/>
        <end position="176"/>
    </location>
</feature>
<dbReference type="PANTHER" id="PTHR24216:SF65">
    <property type="entry name" value="PAXILLIN-LIKE PROTEIN 1"/>
    <property type="match status" value="1"/>
</dbReference>
<protein>
    <submittedName>
        <fullName evidence="3">Uncharacterized protein</fullName>
    </submittedName>
</protein>
<evidence type="ECO:0000313" key="4">
    <source>
        <dbReference type="Proteomes" id="UP000746741"/>
    </source>
</evidence>
<evidence type="ECO:0000256" key="1">
    <source>
        <dbReference type="SAM" id="MobiDB-lite"/>
    </source>
</evidence>
<evidence type="ECO:0000313" key="3">
    <source>
        <dbReference type="EMBL" id="NKE15900.1"/>
    </source>
</evidence>
<gene>
    <name evidence="3" type="ORF">GWK15_03025</name>
</gene>
<evidence type="ECO:0000256" key="2">
    <source>
        <dbReference type="SAM" id="SignalP"/>
    </source>
</evidence>
<comment type="caution">
    <text evidence="3">The sequence shown here is derived from an EMBL/GenBank/DDBJ whole genome shotgun (WGS) entry which is preliminary data.</text>
</comment>
<sequence>MRGAAAGMALLLALAAPAGAQEAPRVPLRVGTHADHGRLVFDWPRRVGYSVAEEPDGLRLRFEAPAEIDLGAARRPTRNLVAVAEENGAILIRAVPGARIRHFRLGNRVVVDLMDAAAATPPAPPRPPPAPPAPPRPRGATAEAPPPPEPAPPAPPAAEARPEPRPAPVASAVPGPLSIRPARDRVAIMVPAGEGSGLALLRRGESLIAVLDRALGFDLGMLRGHPVFGGMEATVTPDATILRLPAAAPARFQARREGTGWAIEATRDPPAEAPGLRAVPDPGPPPRLALQGAADPGGIVAIADPETGEPIIVATLRAPGPGVATGRRLPEIDLLPTMMGAAVLARSDRVALRALPDRIVVEAAGGALALGAAAGQEPPPRSAALTRLLDLPVAPVPGLLERLRVQLLAVNEAPPLSRGALRRDAAETLLALGMPQEAQAMAGLALREDPRARDDARLILAQGAAALLAGRPAEARGIADPRLPPGDEVDLWRALLSAAQGEPAAAALVAGAPLLLAYPEALRDRLLPVALEAMATGGEAASAARLVTEAVGVPGLDLARALVAEAEGRDAEALAAFDAIGRGADRRQRGIALRRAAELRLARGEIDAAGAARALEQSLFAWRGGAQEVALRRRIAALRIAAGQGQAAFAMVEEATRYFPEDADALRPDLRAAFAAALQTAPPAAATMMFDAHPDLLPEGAAGEAAVLLLADRLAALDLSARAAALLDQAAARATPEARAAIGARLAALRLQDGESGAALAALDRTEAAGLAEPLARQRVLLRARAMARRGERIAADQMLAELGPAGAEPRAELRAEAQDWAGAAAAQMEHLAAAIPAPPAPLGQAERIALVRAAAYAALAGDEALLAGLRESQGARMDGGPLAEAFALMTSDPLRGIADLSRLQREIGMLRVLPARLEALRGGVQVAR</sequence>
<dbReference type="PANTHER" id="PTHR24216">
    <property type="entry name" value="PAXILLIN-RELATED"/>
    <property type="match status" value="1"/>
</dbReference>
<feature type="compositionally biased region" description="Pro residues" evidence="1">
    <location>
        <begin position="144"/>
        <end position="156"/>
    </location>
</feature>
<feature type="signal peptide" evidence="2">
    <location>
        <begin position="1"/>
        <end position="20"/>
    </location>
</feature>
<name>A0ABX1EDL6_9PROT</name>
<keyword evidence="2" id="KW-0732">Signal</keyword>
<dbReference type="Proteomes" id="UP000746741">
    <property type="component" value="Unassembled WGS sequence"/>
</dbReference>
<proteinExistence type="predicted"/>
<accession>A0ABX1EDL6</accession>
<reference evidence="3 4" key="1">
    <citation type="submission" date="2020-02" db="EMBL/GenBank/DDBJ databases">
        <authorList>
            <person name="Sun Q."/>
            <person name="Inoue M."/>
        </authorList>
    </citation>
    <scope>NUCLEOTIDE SEQUENCE [LARGE SCALE GENOMIC DNA]</scope>
    <source>
        <strain evidence="3 4">KCTC 22478</strain>
    </source>
</reference>
<dbReference type="RefSeq" id="WP_168038907.1">
    <property type="nucleotide sequence ID" value="NZ_JAAVUP010000001.1"/>
</dbReference>
<organism evidence="3 4">
    <name type="scientific">Neoroseomonas oryzicola</name>
    <dbReference type="NCBI Taxonomy" id="535904"/>
    <lineage>
        <taxon>Bacteria</taxon>
        <taxon>Pseudomonadati</taxon>
        <taxon>Pseudomonadota</taxon>
        <taxon>Alphaproteobacteria</taxon>
        <taxon>Acetobacterales</taxon>
        <taxon>Acetobacteraceae</taxon>
        <taxon>Neoroseomonas</taxon>
    </lineage>
</organism>